<sequence>MDILRSPVSAVRFFNGGGTRSRSCSTRRFNVRANLPFPQQHAKYFKELEAAVDVVQRACHLCINVKSSLFSTDGKILEKNDHTPVTVADFGVQGLISLELGKLFPSIPLVAEEDSAFLRSRNLADTVLSAITATVSSTCKPLTQDDVLEAIDRGGQDAFTFGPKPATYWVLDPIDGTRGFLKAGRALYVVGLALVVEGEIVIGVMGCPNWEEDSSENFSAGIEENWDSLRRSGTVMIAHKGCGTWMKRLNSQPESPSVWTRCFVDGSNIVDKARFCIPDSQTWESLPLSSLFKATNNVDKVGNDQILLLGTCCGSLCKYLMVASGRASIFILRAKEKTTIKAWDHAVGMICIHEAGGKVTDWIGSEVDLAADEANRRIIFPSGGVLVTNGKLHDRILQIIYQTSTL</sequence>
<dbReference type="PROSITE" id="PS00629">
    <property type="entry name" value="IMP_1"/>
    <property type="match status" value="1"/>
</dbReference>
<feature type="binding site" evidence="6">
    <location>
        <position position="172"/>
    </location>
    <ligand>
        <name>Mg(2+)</name>
        <dbReference type="ChEBI" id="CHEBI:18420"/>
        <label>1</label>
        <note>catalytic</note>
    </ligand>
</feature>
<dbReference type="Gene3D" id="3.40.190.80">
    <property type="match status" value="1"/>
</dbReference>
<dbReference type="PANTHER" id="PTHR43200">
    <property type="entry name" value="PHOSPHATASE"/>
    <property type="match status" value="1"/>
</dbReference>
<name>A0AAN9JQX2_CLITE</name>
<evidence type="ECO:0000313" key="8">
    <source>
        <dbReference type="Proteomes" id="UP001359559"/>
    </source>
</evidence>
<comment type="similarity">
    <text evidence="2">Belongs to the inositol monophosphatase superfamily.</text>
</comment>
<accession>A0AAN9JQX2</accession>
<feature type="binding site" evidence="6">
    <location>
        <position position="112"/>
    </location>
    <ligand>
        <name>Mg(2+)</name>
        <dbReference type="ChEBI" id="CHEBI:18420"/>
        <label>1</label>
        <note>catalytic</note>
    </ligand>
</feature>
<feature type="binding site" evidence="6">
    <location>
        <position position="344"/>
    </location>
    <ligand>
        <name>Mg(2+)</name>
        <dbReference type="ChEBI" id="CHEBI:18420"/>
        <label>1</label>
        <note>catalytic</note>
    </ligand>
</feature>
<dbReference type="InterPro" id="IPR000760">
    <property type="entry name" value="Inositol_monophosphatase-like"/>
</dbReference>
<dbReference type="FunFam" id="3.30.540.10:FF:000022">
    <property type="entry name" value="Putative PAP-specific phosphatase, mitochondrial"/>
    <property type="match status" value="1"/>
</dbReference>
<feature type="binding site" evidence="6">
    <location>
        <position position="175"/>
    </location>
    <ligand>
        <name>Mg(2+)</name>
        <dbReference type="ChEBI" id="CHEBI:18420"/>
        <label>1</label>
        <note>catalytic</note>
    </ligand>
</feature>
<keyword evidence="8" id="KW-1185">Reference proteome</keyword>
<dbReference type="SUPFAM" id="SSF56655">
    <property type="entry name" value="Carbohydrate phosphatase"/>
    <property type="match status" value="1"/>
</dbReference>
<keyword evidence="5 6" id="KW-0460">Magnesium</keyword>
<dbReference type="PANTHER" id="PTHR43200:SF4">
    <property type="entry name" value="PAP-SPECIFIC PHOSPHATASE, MITOCHONDRIAL-RELATED"/>
    <property type="match status" value="1"/>
</dbReference>
<dbReference type="GO" id="GO:0008441">
    <property type="term" value="F:3'(2'),5'-bisphosphate nucleotidase activity"/>
    <property type="evidence" value="ECO:0007669"/>
    <property type="project" value="TreeGrafter"/>
</dbReference>
<evidence type="ECO:0000256" key="6">
    <source>
        <dbReference type="PIRSR" id="PIRSR600760-2"/>
    </source>
</evidence>
<dbReference type="Gene3D" id="3.30.540.10">
    <property type="entry name" value="Fructose-1,6-Bisphosphatase, subunit A, domain 1"/>
    <property type="match status" value="1"/>
</dbReference>
<evidence type="ECO:0000256" key="5">
    <source>
        <dbReference type="ARBA" id="ARBA00022842"/>
    </source>
</evidence>
<proteinExistence type="inferred from homology"/>
<evidence type="ECO:0000256" key="2">
    <source>
        <dbReference type="ARBA" id="ARBA00009759"/>
    </source>
</evidence>
<dbReference type="GO" id="GO:0000103">
    <property type="term" value="P:sulfate assimilation"/>
    <property type="evidence" value="ECO:0007669"/>
    <property type="project" value="TreeGrafter"/>
</dbReference>
<keyword evidence="4" id="KW-0378">Hydrolase</keyword>
<reference evidence="7 8" key="1">
    <citation type="submission" date="2024-01" db="EMBL/GenBank/DDBJ databases">
        <title>The genomes of 5 underutilized Papilionoideae crops provide insights into root nodulation and disease resistance.</title>
        <authorList>
            <person name="Yuan L."/>
        </authorList>
    </citation>
    <scope>NUCLEOTIDE SEQUENCE [LARGE SCALE GENOMIC DNA]</scope>
    <source>
        <strain evidence="7">LY-2023</strain>
        <tissue evidence="7">Leaf</tissue>
    </source>
</reference>
<organism evidence="7 8">
    <name type="scientific">Clitoria ternatea</name>
    <name type="common">Butterfly pea</name>
    <dbReference type="NCBI Taxonomy" id="43366"/>
    <lineage>
        <taxon>Eukaryota</taxon>
        <taxon>Viridiplantae</taxon>
        <taxon>Streptophyta</taxon>
        <taxon>Embryophyta</taxon>
        <taxon>Tracheophyta</taxon>
        <taxon>Spermatophyta</taxon>
        <taxon>Magnoliopsida</taxon>
        <taxon>eudicotyledons</taxon>
        <taxon>Gunneridae</taxon>
        <taxon>Pentapetalae</taxon>
        <taxon>rosids</taxon>
        <taxon>fabids</taxon>
        <taxon>Fabales</taxon>
        <taxon>Fabaceae</taxon>
        <taxon>Papilionoideae</taxon>
        <taxon>50 kb inversion clade</taxon>
        <taxon>NPAAA clade</taxon>
        <taxon>indigoferoid/millettioid clade</taxon>
        <taxon>Phaseoleae</taxon>
        <taxon>Clitoria</taxon>
    </lineage>
</organism>
<keyword evidence="3 6" id="KW-0479">Metal-binding</keyword>
<protein>
    <recommendedName>
        <fullName evidence="9">PAP-specific phosphatase, mitochondrial</fullName>
    </recommendedName>
</protein>
<evidence type="ECO:0000313" key="7">
    <source>
        <dbReference type="EMBL" id="KAK7302684.1"/>
    </source>
</evidence>
<evidence type="ECO:0000256" key="3">
    <source>
        <dbReference type="ARBA" id="ARBA00022723"/>
    </source>
</evidence>
<dbReference type="GO" id="GO:0046872">
    <property type="term" value="F:metal ion binding"/>
    <property type="evidence" value="ECO:0007669"/>
    <property type="project" value="UniProtKB-KW"/>
</dbReference>
<evidence type="ECO:0000256" key="4">
    <source>
        <dbReference type="ARBA" id="ARBA00022801"/>
    </source>
</evidence>
<dbReference type="Pfam" id="PF00459">
    <property type="entry name" value="Inositol_P"/>
    <property type="match status" value="1"/>
</dbReference>
<comment type="cofactor">
    <cofactor evidence="1 6">
        <name>Mg(2+)</name>
        <dbReference type="ChEBI" id="CHEBI:18420"/>
    </cofactor>
</comment>
<dbReference type="Proteomes" id="UP001359559">
    <property type="component" value="Unassembled WGS sequence"/>
</dbReference>
<evidence type="ECO:0008006" key="9">
    <source>
        <dbReference type="Google" id="ProtNLM"/>
    </source>
</evidence>
<dbReference type="AlphaFoldDB" id="A0AAN9JQX2"/>
<dbReference type="InterPro" id="IPR051090">
    <property type="entry name" value="Inositol_monoP_superfamily"/>
</dbReference>
<dbReference type="CDD" id="cd01517">
    <property type="entry name" value="PAP_phosphatase"/>
    <property type="match status" value="1"/>
</dbReference>
<gene>
    <name evidence="7" type="ORF">RJT34_13579</name>
</gene>
<feature type="binding site" evidence="6">
    <location>
        <position position="174"/>
    </location>
    <ligand>
        <name>Mg(2+)</name>
        <dbReference type="ChEBI" id="CHEBI:18420"/>
        <label>1</label>
        <note>catalytic</note>
    </ligand>
</feature>
<comment type="caution">
    <text evidence="7">The sequence shown here is derived from an EMBL/GenBank/DDBJ whole genome shotgun (WGS) entry which is preliminary data.</text>
</comment>
<dbReference type="InterPro" id="IPR020583">
    <property type="entry name" value="Inositol_monoP_metal-BS"/>
</dbReference>
<evidence type="ECO:0000256" key="1">
    <source>
        <dbReference type="ARBA" id="ARBA00001946"/>
    </source>
</evidence>
<dbReference type="EMBL" id="JAYKXN010000003">
    <property type="protein sequence ID" value="KAK7302684.1"/>
    <property type="molecule type" value="Genomic_DNA"/>
</dbReference>